<dbReference type="GO" id="GO:0008270">
    <property type="term" value="F:zinc ion binding"/>
    <property type="evidence" value="ECO:0007669"/>
    <property type="project" value="InterPro"/>
</dbReference>
<dbReference type="GeneID" id="66114496"/>
<feature type="domain" description="Sec23/Sec24 beta-sandwich" evidence="19">
    <location>
        <begin position="453"/>
        <end position="573"/>
    </location>
</feature>
<dbReference type="InterPro" id="IPR036175">
    <property type="entry name" value="Sec23/24_helical_dom_sf"/>
</dbReference>
<dbReference type="Gene3D" id="2.30.30.380">
    <property type="entry name" value="Zn-finger domain of Sec23/24"/>
    <property type="match status" value="1"/>
</dbReference>
<proteinExistence type="inferred from homology"/>
<dbReference type="GO" id="GO:0000139">
    <property type="term" value="C:Golgi membrane"/>
    <property type="evidence" value="ECO:0007669"/>
    <property type="project" value="UniProtKB-SubCell"/>
</dbReference>
<evidence type="ECO:0000256" key="15">
    <source>
        <dbReference type="RuleBase" id="RU365030"/>
    </source>
</evidence>
<evidence type="ECO:0000256" key="13">
    <source>
        <dbReference type="ARBA" id="ARBA00023329"/>
    </source>
</evidence>
<dbReference type="GO" id="GO:0005789">
    <property type="term" value="C:endoplasmic reticulum membrane"/>
    <property type="evidence" value="ECO:0007669"/>
    <property type="project" value="UniProtKB-SubCell"/>
</dbReference>
<dbReference type="GO" id="GO:0090110">
    <property type="term" value="P:COPII-coated vesicle cargo loading"/>
    <property type="evidence" value="ECO:0007669"/>
    <property type="project" value="TreeGrafter"/>
</dbReference>
<dbReference type="InterPro" id="IPR012990">
    <property type="entry name" value="Beta-sandwich_Sec23_24"/>
</dbReference>
<reference evidence="20" key="1">
    <citation type="submission" date="2021-03" db="EMBL/GenBank/DDBJ databases">
        <authorList>
            <person name="Palmer J.M."/>
        </authorList>
    </citation>
    <scope>NUCLEOTIDE SEQUENCE</scope>
    <source>
        <strain evidence="20">ARV_011</strain>
    </source>
</reference>
<evidence type="ECO:0000256" key="6">
    <source>
        <dbReference type="ARBA" id="ARBA00022723"/>
    </source>
</evidence>
<evidence type="ECO:0000256" key="5">
    <source>
        <dbReference type="ARBA" id="ARBA00022490"/>
    </source>
</evidence>
<dbReference type="OrthoDB" id="4093209at2759"/>
<evidence type="ECO:0000256" key="12">
    <source>
        <dbReference type="ARBA" id="ARBA00023136"/>
    </source>
</evidence>
<gene>
    <name evidence="20" type="ORF">KQ657_001122</name>
</gene>
<dbReference type="SUPFAM" id="SSF82754">
    <property type="entry name" value="C-terminal, gelsolin-like domain of Sec23/24"/>
    <property type="match status" value="1"/>
</dbReference>
<dbReference type="Gene3D" id="3.40.50.410">
    <property type="entry name" value="von Willebrand factor, type A domain"/>
    <property type="match status" value="1"/>
</dbReference>
<feature type="domain" description="Sec23/Sec24 trunk" evidence="17">
    <location>
        <begin position="141"/>
        <end position="366"/>
    </location>
</feature>
<keyword evidence="10 15" id="KW-0653">Protein transport</keyword>
<comment type="subcellular location">
    <subcellularLocation>
        <location evidence="15">Cytoplasm</location>
    </subcellularLocation>
    <subcellularLocation>
        <location evidence="1 15">Cytoplasmic vesicle</location>
        <location evidence="1 15">COPII-coated vesicle membrane</location>
        <topology evidence="1 15">Peripheral membrane protein</topology>
        <orientation evidence="1 15">Cytoplasmic side</orientation>
    </subcellularLocation>
    <subcellularLocation>
        <location evidence="2 15">Endoplasmic reticulum membrane</location>
        <topology evidence="2 15">Peripheral membrane protein</topology>
        <orientation evidence="2 15">Cytoplasmic side</orientation>
    </subcellularLocation>
    <subcellularLocation>
        <location evidence="15">Golgi apparatus membrane</location>
        <topology evidence="15">Peripheral membrane protein</topology>
        <orientation evidence="15">Cytoplasmic side</orientation>
    </subcellularLocation>
</comment>
<dbReference type="GO" id="GO:0006886">
    <property type="term" value="P:intracellular protein transport"/>
    <property type="evidence" value="ECO:0007669"/>
    <property type="project" value="InterPro"/>
</dbReference>
<keyword evidence="11 15" id="KW-0333">Golgi apparatus</keyword>
<evidence type="ECO:0000256" key="2">
    <source>
        <dbReference type="ARBA" id="ARBA00004397"/>
    </source>
</evidence>
<dbReference type="SUPFAM" id="SSF82919">
    <property type="entry name" value="Zn-finger domain of Sec23/24"/>
    <property type="match status" value="1"/>
</dbReference>
<evidence type="ECO:0000256" key="14">
    <source>
        <dbReference type="ARBA" id="ARBA00025471"/>
    </source>
</evidence>
<dbReference type="EMBL" id="JAHMUF010000014">
    <property type="protein sequence ID" value="KAG7193009.1"/>
    <property type="molecule type" value="Genomic_DNA"/>
</dbReference>
<dbReference type="InterPro" id="IPR036465">
    <property type="entry name" value="vWFA_dom_sf"/>
</dbReference>
<sequence length="916" mass="103247">MTSQDFALDENIHGVRFNWNVFPSTRLEESAQVTPVGCLYSLLHKRPQELKSIPVSNTGRLPPRCKSCKSYINPFCRIDRLNGMWVCCICDKKSYFPPDTKLPTSELPEVDEWPIELQQVSSTIDHVLPVDITNPIDGDTPYSYMFLLDLYVVEGHQSEFDSYILKVTKAISELPEGSLMGIVGYHDSVIFANGARLSPTDIADDIIDLESDQTKKKTEKNNKTKKNKNLLSSLFSESVYEAFLDKVGVASGFSNSWDQLPLVSSKIFTQNKEVALQTIKHLVPKIAPDYKPPRVTGFAVYLASLLLSQCSFANFIGKLVLFSGGPCTSGPGMVADTKSPMRSHSDIVNMKAPYYTTSERFYRTLSYIANGHTTERALNAVNTISGRLSDSYPPAKQPRWSVDMFITSLDQVGVYEMKSLSAMTCGGIFLNDDYNRAAFGEGLTASLGQVNQTNGVLTVSTSQGLKVNKMLGNGCPLPPAVDGSDIVSKIGDQVTSFDPQAKKLNFTNQWQFNSLQSDNGCVAVYFQMDTANSINSLNAAGSTHVFIQFQLKYRDWESNTQRVRVTTLKKPTTLASLVANQVKMTDGTYRLVNSKSKVIKERDLLLSFDQKVWVVLFSRMLINKIDTDIGYDRFEDLLELIDETIIKILYHYGGVRLTQDSNGGNSSGDNNPYLMLKLIYEVNENFKQLPSLMYHLRKSQQLVRIFNSSPDETANYHHWFNRLNLSDSLLLLQPKLYKLTSDGHSKVIPLDSTCIRSPTGTFLIMDCLFQIIIYYVADGNNFLELHHSNNDQLVSNKDPTISRALEFIEENIRGHNNRQRPPAQIVVTQTNHSQARYFMSRLNKAESMEDSMARLALDDSNYKKKKSSKNRLKFLGWFDTNSVDNSYDVLKTDDLSLDEYFREILDLVTTYRVTDS</sequence>
<evidence type="ECO:0000259" key="19">
    <source>
        <dbReference type="Pfam" id="PF08033"/>
    </source>
</evidence>
<accession>A0A9P7V8I3</accession>
<dbReference type="Gene3D" id="2.60.40.1670">
    <property type="entry name" value="beta-sandwich domain of Sec23/24"/>
    <property type="match status" value="1"/>
</dbReference>
<dbReference type="GO" id="GO:0030127">
    <property type="term" value="C:COPII vesicle coat"/>
    <property type="evidence" value="ECO:0007669"/>
    <property type="project" value="InterPro"/>
</dbReference>
<feature type="domain" description="Sec23/Sec24 helical" evidence="18">
    <location>
        <begin position="609"/>
        <end position="729"/>
    </location>
</feature>
<dbReference type="InterPro" id="IPR036180">
    <property type="entry name" value="Gelsolin-like_dom_sf"/>
</dbReference>
<evidence type="ECO:0000313" key="20">
    <source>
        <dbReference type="EMBL" id="KAG7193009.1"/>
    </source>
</evidence>
<dbReference type="Pfam" id="PF04810">
    <property type="entry name" value="zf-Sec23_Sec24"/>
    <property type="match status" value="1"/>
</dbReference>
<evidence type="ECO:0000256" key="7">
    <source>
        <dbReference type="ARBA" id="ARBA00022824"/>
    </source>
</evidence>
<dbReference type="Gene3D" id="3.40.20.10">
    <property type="entry name" value="Severin"/>
    <property type="match status" value="1"/>
</dbReference>
<dbReference type="InterPro" id="IPR006895">
    <property type="entry name" value="Znf_Sec23_Sec24"/>
</dbReference>
<protein>
    <recommendedName>
        <fullName evidence="15">Protein transport protein SEC23</fullName>
    </recommendedName>
</protein>
<keyword evidence="8 15" id="KW-0862">Zinc</keyword>
<dbReference type="Proteomes" id="UP000790833">
    <property type="component" value="Unassembled WGS sequence"/>
</dbReference>
<keyword evidence="5 15" id="KW-0963">Cytoplasm</keyword>
<evidence type="ECO:0000256" key="10">
    <source>
        <dbReference type="ARBA" id="ARBA00022927"/>
    </source>
</evidence>
<dbReference type="InterPro" id="IPR029006">
    <property type="entry name" value="ADF-H/Gelsolin-like_dom_sf"/>
</dbReference>
<name>A0A9P7V8I3_9ASCO</name>
<evidence type="ECO:0000256" key="11">
    <source>
        <dbReference type="ARBA" id="ARBA00023034"/>
    </source>
</evidence>
<evidence type="ECO:0000256" key="4">
    <source>
        <dbReference type="ARBA" id="ARBA00022448"/>
    </source>
</evidence>
<comment type="similarity">
    <text evidence="3 15">Belongs to the SEC23/SEC24 family. SEC23 subfamily.</text>
</comment>
<keyword evidence="9 15" id="KW-0931">ER-Golgi transport</keyword>
<dbReference type="GO" id="GO:0005096">
    <property type="term" value="F:GTPase activator activity"/>
    <property type="evidence" value="ECO:0007669"/>
    <property type="project" value="TreeGrafter"/>
</dbReference>
<keyword evidence="12 15" id="KW-0472">Membrane</keyword>
<dbReference type="SUPFAM" id="SSF53300">
    <property type="entry name" value="vWA-like"/>
    <property type="match status" value="1"/>
</dbReference>
<dbReference type="Gene3D" id="1.20.120.730">
    <property type="entry name" value="Sec23/Sec24 helical domain"/>
    <property type="match status" value="1"/>
</dbReference>
<organism evidence="20 21">
    <name type="scientific">Scheffersomyces spartinae</name>
    <dbReference type="NCBI Taxonomy" id="45513"/>
    <lineage>
        <taxon>Eukaryota</taxon>
        <taxon>Fungi</taxon>
        <taxon>Dikarya</taxon>
        <taxon>Ascomycota</taxon>
        <taxon>Saccharomycotina</taxon>
        <taxon>Pichiomycetes</taxon>
        <taxon>Debaryomycetaceae</taxon>
        <taxon>Scheffersomyces</taxon>
    </lineage>
</organism>
<evidence type="ECO:0000259" key="18">
    <source>
        <dbReference type="Pfam" id="PF04815"/>
    </source>
</evidence>
<evidence type="ECO:0000256" key="3">
    <source>
        <dbReference type="ARBA" id="ARBA00009210"/>
    </source>
</evidence>
<dbReference type="GO" id="GO:0070971">
    <property type="term" value="C:endoplasmic reticulum exit site"/>
    <property type="evidence" value="ECO:0007669"/>
    <property type="project" value="TreeGrafter"/>
</dbReference>
<dbReference type="SUPFAM" id="SSF81995">
    <property type="entry name" value="beta-sandwich domain of Sec23/24"/>
    <property type="match status" value="1"/>
</dbReference>
<evidence type="ECO:0000259" key="17">
    <source>
        <dbReference type="Pfam" id="PF04811"/>
    </source>
</evidence>
<keyword evidence="21" id="KW-1185">Reference proteome</keyword>
<keyword evidence="7 15" id="KW-0256">Endoplasmic reticulum</keyword>
<comment type="caution">
    <text evidence="20">The sequence shown here is derived from an EMBL/GenBank/DDBJ whole genome shotgun (WGS) entry which is preliminary data.</text>
</comment>
<dbReference type="Pfam" id="PF04811">
    <property type="entry name" value="Sec23_trunk"/>
    <property type="match status" value="1"/>
</dbReference>
<keyword evidence="6 15" id="KW-0479">Metal-binding</keyword>
<dbReference type="InterPro" id="IPR006900">
    <property type="entry name" value="Sec23/24_helical_dom"/>
</dbReference>
<keyword evidence="4 15" id="KW-0813">Transport</keyword>
<dbReference type="RefSeq" id="XP_043048558.1">
    <property type="nucleotide sequence ID" value="XM_043191926.1"/>
</dbReference>
<dbReference type="InterPro" id="IPR036174">
    <property type="entry name" value="Znf_Sec23_Sec24_sf"/>
</dbReference>
<keyword evidence="13 15" id="KW-0968">Cytoplasmic vesicle</keyword>
<dbReference type="AlphaFoldDB" id="A0A9P7V8I3"/>
<dbReference type="PANTHER" id="PTHR11141">
    <property type="entry name" value="PROTEIN TRANSPORT PROTEIN SEC23"/>
    <property type="match status" value="1"/>
</dbReference>
<dbReference type="Pfam" id="PF08033">
    <property type="entry name" value="Sec23_BS"/>
    <property type="match status" value="1"/>
</dbReference>
<dbReference type="InterPro" id="IPR037364">
    <property type="entry name" value="Sec23"/>
</dbReference>
<dbReference type="InterPro" id="IPR006896">
    <property type="entry name" value="Sec23/24_trunk_dom"/>
</dbReference>
<evidence type="ECO:0000313" key="21">
    <source>
        <dbReference type="Proteomes" id="UP000790833"/>
    </source>
</evidence>
<dbReference type="PANTHER" id="PTHR11141:SF0">
    <property type="entry name" value="PROTEIN TRANSPORT PROTEIN SEC23"/>
    <property type="match status" value="1"/>
</dbReference>
<comment type="function">
    <text evidence="14 15">Component of the coat protein complex II (COPII) which promotes the formation of transport vesicles from the endoplasmic reticulum (ER). The coat has two main functions, the physical deformation of the endoplasmic reticulum membrane into vesicles and the selection of cargo molecules.</text>
</comment>
<dbReference type="Pfam" id="PF04815">
    <property type="entry name" value="Sec23_helical"/>
    <property type="match status" value="1"/>
</dbReference>
<evidence type="ECO:0000259" key="16">
    <source>
        <dbReference type="Pfam" id="PF04810"/>
    </source>
</evidence>
<evidence type="ECO:0000256" key="9">
    <source>
        <dbReference type="ARBA" id="ARBA00022892"/>
    </source>
</evidence>
<dbReference type="SUPFAM" id="SSF81811">
    <property type="entry name" value="Helical domain of Sec23/24"/>
    <property type="match status" value="1"/>
</dbReference>
<feature type="domain" description="Zinc finger Sec23/Sec24-type" evidence="16">
    <location>
        <begin position="62"/>
        <end position="99"/>
    </location>
</feature>
<evidence type="ECO:0000256" key="8">
    <source>
        <dbReference type="ARBA" id="ARBA00022833"/>
    </source>
</evidence>
<evidence type="ECO:0000256" key="1">
    <source>
        <dbReference type="ARBA" id="ARBA00004299"/>
    </source>
</evidence>